<organism evidence="1 2">
    <name type="scientific">Saccharolobus solfataricus</name>
    <name type="common">Sulfolobus solfataricus</name>
    <dbReference type="NCBI Taxonomy" id="2287"/>
    <lineage>
        <taxon>Archaea</taxon>
        <taxon>Thermoproteota</taxon>
        <taxon>Thermoprotei</taxon>
        <taxon>Sulfolobales</taxon>
        <taxon>Sulfolobaceae</taxon>
        <taxon>Saccharolobus</taxon>
    </lineage>
</organism>
<sequence length="66" mass="7546">MKQISLETLKDVKEIDLSLDWTTWYGKLVEGLGSSEKGYSWNYTTTTKYEGKILILAFIPQVNDKG</sequence>
<dbReference type="EMBL" id="LT549890">
    <property type="protein sequence ID" value="SAI85791.1"/>
    <property type="molecule type" value="Genomic_DNA"/>
</dbReference>
<dbReference type="PANTHER" id="PTHR33252:SF2">
    <property type="entry name" value="TRANSPOSASE IS4-LIKE DOMAIN-CONTAINING PROTEIN"/>
    <property type="match status" value="1"/>
</dbReference>
<proteinExistence type="predicted"/>
<gene>
    <name evidence="1" type="ORF">SSOP1_2237</name>
</gene>
<name>A0A157T4J9_SACSO</name>
<accession>A0A157T4J9</accession>
<evidence type="ECO:0000313" key="1">
    <source>
        <dbReference type="EMBL" id="SAI85791.1"/>
    </source>
</evidence>
<dbReference type="PANTHER" id="PTHR33252">
    <property type="entry name" value="THIRD ORF IN TRANSPOSON ISC1160"/>
    <property type="match status" value="1"/>
</dbReference>
<reference evidence="2" key="1">
    <citation type="submission" date="2016-04" db="EMBL/GenBank/DDBJ databases">
        <authorList>
            <person name="Shah S.A."/>
            <person name="Garrett R.A."/>
        </authorList>
    </citation>
    <scope>NUCLEOTIDE SEQUENCE [LARGE SCALE GENOMIC DNA]</scope>
    <source>
        <strain evidence="2">ATCC 35091 / DSM 1616 / JCM 8930 / NBRC 15331 / P1</strain>
    </source>
</reference>
<protein>
    <submittedName>
        <fullName evidence="1">ORF2 in transposon ISC1225</fullName>
    </submittedName>
</protein>
<evidence type="ECO:0000313" key="2">
    <source>
        <dbReference type="Proteomes" id="UP000076770"/>
    </source>
</evidence>
<dbReference type="AlphaFoldDB" id="A0A157T4J9"/>
<dbReference type="PATRIC" id="fig|2287.9.peg.2350"/>
<dbReference type="Proteomes" id="UP000076770">
    <property type="component" value="Chromosome i"/>
</dbReference>